<dbReference type="Pfam" id="PF02803">
    <property type="entry name" value="Thiolase_C"/>
    <property type="match status" value="1"/>
</dbReference>
<reference evidence="9 10" key="1">
    <citation type="submission" date="2023-06" db="EMBL/GenBank/DDBJ databases">
        <title>Sporosarcina sp. nov., isolated from Korean traditional fermented seafood 'Jeotgal'.</title>
        <authorList>
            <person name="Yang A.I."/>
            <person name="Shin N.-R."/>
        </authorList>
    </citation>
    <scope>NUCLEOTIDE SEQUENCE [LARGE SCALE GENOMIC DNA]</scope>
    <source>
        <strain evidence="9 10">KCTC13119</strain>
    </source>
</reference>
<evidence type="ECO:0000256" key="6">
    <source>
        <dbReference type="RuleBase" id="RU003557"/>
    </source>
</evidence>
<dbReference type="EMBL" id="JAUBDI010000013">
    <property type="protein sequence ID" value="MDW0114183.1"/>
    <property type="molecule type" value="Genomic_DNA"/>
</dbReference>
<evidence type="ECO:0000313" key="9">
    <source>
        <dbReference type="EMBL" id="MDW0114183.1"/>
    </source>
</evidence>
<dbReference type="Proteomes" id="UP001282284">
    <property type="component" value="Unassembled WGS sequence"/>
</dbReference>
<evidence type="ECO:0000256" key="1">
    <source>
        <dbReference type="ARBA" id="ARBA00010982"/>
    </source>
</evidence>
<dbReference type="PROSITE" id="PS00099">
    <property type="entry name" value="THIOLASE_3"/>
    <property type="match status" value="1"/>
</dbReference>
<dbReference type="PIRSF" id="PIRSF000429">
    <property type="entry name" value="Ac-CoA_Ac_transf"/>
    <property type="match status" value="1"/>
</dbReference>
<evidence type="ECO:0000313" key="10">
    <source>
        <dbReference type="Proteomes" id="UP001282284"/>
    </source>
</evidence>
<evidence type="ECO:0000256" key="5">
    <source>
        <dbReference type="ARBA" id="ARBA00030755"/>
    </source>
</evidence>
<dbReference type="InterPro" id="IPR020613">
    <property type="entry name" value="Thiolase_CS"/>
</dbReference>
<dbReference type="InterPro" id="IPR016039">
    <property type="entry name" value="Thiolase-like"/>
</dbReference>
<dbReference type="CDD" id="cd00751">
    <property type="entry name" value="thiolase"/>
    <property type="match status" value="1"/>
</dbReference>
<comment type="similarity">
    <text evidence="1 6">Belongs to the thiolase-like superfamily. Thiolase family.</text>
</comment>
<sequence length="399" mass="42183">MTTVVILEAVRTAIGTLGGSLVNVPVDHLGATVIREVIDRVGISGDAVDEVIMGQAKQSADASNAARVALLRAGLPVTIPGYTIQRQCGSGSQAIHSAAQQIRSGEGRVLVAGGMESMSTAPYYLRNARYGYRAGNGLLLDPNTESQPGSQPIEEYGNLTMGMTAEYLAEIYGISRSEQDEFALRSQENARKAIQVGIFQPQIVPVEVKLKKGHIRFETDEYPRETSLEKLGRLKPVFKEGGTVTAGNSSGRNDGAAALLLASEEEAARLGMRPKARIIAQASSGVSPDRMGIGPVHSTIKALALAGLTIQDLDLVELNEAFSAQALAVIKELRLDLDKVNPNGGAIALGHPIGATGAILLTKLVHELERTGKRYGLVTLCIAGGMGISTIIENPNWKG</sequence>
<accession>A0ABU4GB57</accession>
<keyword evidence="3 6" id="KW-0808">Transferase</keyword>
<gene>
    <name evidence="9" type="ORF">QT711_13385</name>
</gene>
<dbReference type="EC" id="2.3.1.9" evidence="2"/>
<evidence type="ECO:0000259" key="8">
    <source>
        <dbReference type="Pfam" id="PF02803"/>
    </source>
</evidence>
<dbReference type="Gene3D" id="3.40.47.10">
    <property type="match status" value="2"/>
</dbReference>
<comment type="caution">
    <text evidence="9">The sequence shown here is derived from an EMBL/GenBank/DDBJ whole genome shotgun (WGS) entry which is preliminary data.</text>
</comment>
<dbReference type="RefSeq" id="WP_317945032.1">
    <property type="nucleotide sequence ID" value="NZ_JAUBDI010000013.1"/>
</dbReference>
<dbReference type="Pfam" id="PF00108">
    <property type="entry name" value="Thiolase_N"/>
    <property type="match status" value="1"/>
</dbReference>
<dbReference type="PROSITE" id="PS00737">
    <property type="entry name" value="THIOLASE_2"/>
    <property type="match status" value="1"/>
</dbReference>
<dbReference type="SUPFAM" id="SSF53901">
    <property type="entry name" value="Thiolase-like"/>
    <property type="match status" value="2"/>
</dbReference>
<dbReference type="PANTHER" id="PTHR18919">
    <property type="entry name" value="ACETYL-COA C-ACYLTRANSFERASE"/>
    <property type="match status" value="1"/>
</dbReference>
<evidence type="ECO:0000256" key="3">
    <source>
        <dbReference type="ARBA" id="ARBA00022679"/>
    </source>
</evidence>
<name>A0ABU4GB57_9BACL</name>
<feature type="domain" description="Thiolase N-terminal" evidence="7">
    <location>
        <begin position="4"/>
        <end position="265"/>
    </location>
</feature>
<dbReference type="InterPro" id="IPR002155">
    <property type="entry name" value="Thiolase"/>
</dbReference>
<keyword evidence="10" id="KW-1185">Reference proteome</keyword>
<dbReference type="InterPro" id="IPR020616">
    <property type="entry name" value="Thiolase_N"/>
</dbReference>
<dbReference type="GO" id="GO:0016746">
    <property type="term" value="F:acyltransferase activity"/>
    <property type="evidence" value="ECO:0007669"/>
    <property type="project" value="UniProtKB-KW"/>
</dbReference>
<feature type="domain" description="Thiolase C-terminal" evidence="8">
    <location>
        <begin position="273"/>
        <end position="393"/>
    </location>
</feature>
<dbReference type="PANTHER" id="PTHR18919:SF107">
    <property type="entry name" value="ACETYL-COA ACETYLTRANSFERASE, CYTOSOLIC"/>
    <property type="match status" value="1"/>
</dbReference>
<dbReference type="InterPro" id="IPR020610">
    <property type="entry name" value="Thiolase_AS"/>
</dbReference>
<organism evidence="9 10">
    <name type="scientific">Sporosarcina saromensis</name>
    <dbReference type="NCBI Taxonomy" id="359365"/>
    <lineage>
        <taxon>Bacteria</taxon>
        <taxon>Bacillati</taxon>
        <taxon>Bacillota</taxon>
        <taxon>Bacilli</taxon>
        <taxon>Bacillales</taxon>
        <taxon>Caryophanaceae</taxon>
        <taxon>Sporosarcina</taxon>
    </lineage>
</organism>
<proteinExistence type="inferred from homology"/>
<evidence type="ECO:0000256" key="2">
    <source>
        <dbReference type="ARBA" id="ARBA00012705"/>
    </source>
</evidence>
<dbReference type="InterPro" id="IPR020617">
    <property type="entry name" value="Thiolase_C"/>
</dbReference>
<protein>
    <recommendedName>
        <fullName evidence="2">acetyl-CoA C-acetyltransferase</fullName>
        <ecNumber evidence="2">2.3.1.9</ecNumber>
    </recommendedName>
    <alternativeName>
        <fullName evidence="5">Acetoacetyl-CoA thiolase</fullName>
    </alternativeName>
</protein>
<evidence type="ECO:0000256" key="4">
    <source>
        <dbReference type="ARBA" id="ARBA00023315"/>
    </source>
</evidence>
<dbReference type="NCBIfam" id="TIGR01930">
    <property type="entry name" value="AcCoA-C-Actrans"/>
    <property type="match status" value="1"/>
</dbReference>
<keyword evidence="4 6" id="KW-0012">Acyltransferase</keyword>
<evidence type="ECO:0000259" key="7">
    <source>
        <dbReference type="Pfam" id="PF00108"/>
    </source>
</evidence>